<feature type="domain" description="HTH tetR-type" evidence="5">
    <location>
        <begin position="8"/>
        <end position="68"/>
    </location>
</feature>
<dbReference type="InterPro" id="IPR009057">
    <property type="entry name" value="Homeodomain-like_sf"/>
</dbReference>
<sequence length="214" mass="23488">MTTTSPMNATRERILAAAAHILSRRGVAGARLADIAAHAQLRAPAVYYYFTSRNDLVAEVMREGQRRVREHVHDAVTSAPPGTPAIELIEAAVEAHLRIELELSDFASAVTRNAGQLPPEIAESLRLESAAYHAIWRNLLERLAASGQLRSGLDIGIARMLVIGALNWTAEWWNPEHDSLDTLIATAQSIVRNSLAWSPVGHPDERDCSTVQKF</sequence>
<evidence type="ECO:0000256" key="4">
    <source>
        <dbReference type="PROSITE-ProRule" id="PRU00335"/>
    </source>
</evidence>
<dbReference type="PANTHER" id="PTHR30055">
    <property type="entry name" value="HTH-TYPE TRANSCRIPTIONAL REGULATOR RUTR"/>
    <property type="match status" value="1"/>
</dbReference>
<dbReference type="Proteomes" id="UP001432062">
    <property type="component" value="Chromosome"/>
</dbReference>
<gene>
    <name evidence="6" type="ORF">OG563_46865</name>
</gene>
<dbReference type="InterPro" id="IPR001647">
    <property type="entry name" value="HTH_TetR"/>
</dbReference>
<evidence type="ECO:0000256" key="2">
    <source>
        <dbReference type="ARBA" id="ARBA00023125"/>
    </source>
</evidence>
<dbReference type="Gene3D" id="1.10.357.10">
    <property type="entry name" value="Tetracycline Repressor, domain 2"/>
    <property type="match status" value="1"/>
</dbReference>
<dbReference type="PROSITE" id="PS50977">
    <property type="entry name" value="HTH_TETR_2"/>
    <property type="match status" value="1"/>
</dbReference>
<dbReference type="PANTHER" id="PTHR30055:SF234">
    <property type="entry name" value="HTH-TYPE TRANSCRIPTIONAL REGULATOR BETI"/>
    <property type="match status" value="1"/>
</dbReference>
<evidence type="ECO:0000313" key="7">
    <source>
        <dbReference type="Proteomes" id="UP001432062"/>
    </source>
</evidence>
<dbReference type="Gene3D" id="1.10.10.60">
    <property type="entry name" value="Homeodomain-like"/>
    <property type="match status" value="1"/>
</dbReference>
<dbReference type="SUPFAM" id="SSF46689">
    <property type="entry name" value="Homeodomain-like"/>
    <property type="match status" value="1"/>
</dbReference>
<dbReference type="SUPFAM" id="SSF48498">
    <property type="entry name" value="Tetracyclin repressor-like, C-terminal domain"/>
    <property type="match status" value="1"/>
</dbReference>
<name>A0ABZ1YTP7_9NOCA</name>
<dbReference type="InterPro" id="IPR036271">
    <property type="entry name" value="Tet_transcr_reg_TetR-rel_C_sf"/>
</dbReference>
<dbReference type="RefSeq" id="WP_329410238.1">
    <property type="nucleotide sequence ID" value="NZ_CP109441.1"/>
</dbReference>
<protein>
    <submittedName>
        <fullName evidence="6">TetR/AcrR family transcriptional regulator</fullName>
    </submittedName>
</protein>
<reference evidence="6" key="1">
    <citation type="submission" date="2022-10" db="EMBL/GenBank/DDBJ databases">
        <title>The complete genomes of actinobacterial strains from the NBC collection.</title>
        <authorList>
            <person name="Joergensen T.S."/>
            <person name="Alvarez Arevalo M."/>
            <person name="Sterndorff E.B."/>
            <person name="Faurdal D."/>
            <person name="Vuksanovic O."/>
            <person name="Mourched A.-S."/>
            <person name="Charusanti P."/>
            <person name="Shaw S."/>
            <person name="Blin K."/>
            <person name="Weber T."/>
        </authorList>
    </citation>
    <scope>NUCLEOTIDE SEQUENCE</scope>
    <source>
        <strain evidence="6">NBC_01482</strain>
    </source>
</reference>
<evidence type="ECO:0000313" key="6">
    <source>
        <dbReference type="EMBL" id="WUV46483.1"/>
    </source>
</evidence>
<dbReference type="InterPro" id="IPR050109">
    <property type="entry name" value="HTH-type_TetR-like_transc_reg"/>
</dbReference>
<dbReference type="EMBL" id="CP109441">
    <property type="protein sequence ID" value="WUV46483.1"/>
    <property type="molecule type" value="Genomic_DNA"/>
</dbReference>
<evidence type="ECO:0000256" key="3">
    <source>
        <dbReference type="ARBA" id="ARBA00023163"/>
    </source>
</evidence>
<organism evidence="6 7">
    <name type="scientific">Nocardia vinacea</name>
    <dbReference type="NCBI Taxonomy" id="96468"/>
    <lineage>
        <taxon>Bacteria</taxon>
        <taxon>Bacillati</taxon>
        <taxon>Actinomycetota</taxon>
        <taxon>Actinomycetes</taxon>
        <taxon>Mycobacteriales</taxon>
        <taxon>Nocardiaceae</taxon>
        <taxon>Nocardia</taxon>
    </lineage>
</organism>
<keyword evidence="1" id="KW-0805">Transcription regulation</keyword>
<evidence type="ECO:0000259" key="5">
    <source>
        <dbReference type="PROSITE" id="PS50977"/>
    </source>
</evidence>
<evidence type="ECO:0000256" key="1">
    <source>
        <dbReference type="ARBA" id="ARBA00023015"/>
    </source>
</evidence>
<feature type="DNA-binding region" description="H-T-H motif" evidence="4">
    <location>
        <begin position="31"/>
        <end position="50"/>
    </location>
</feature>
<dbReference type="Pfam" id="PF17932">
    <property type="entry name" value="TetR_C_24"/>
    <property type="match status" value="1"/>
</dbReference>
<dbReference type="PRINTS" id="PR00455">
    <property type="entry name" value="HTHTETR"/>
</dbReference>
<keyword evidence="7" id="KW-1185">Reference proteome</keyword>
<proteinExistence type="predicted"/>
<accession>A0ABZ1YTP7</accession>
<dbReference type="Pfam" id="PF00440">
    <property type="entry name" value="TetR_N"/>
    <property type="match status" value="1"/>
</dbReference>
<keyword evidence="3" id="KW-0804">Transcription</keyword>
<dbReference type="InterPro" id="IPR041490">
    <property type="entry name" value="KstR2_TetR_C"/>
</dbReference>
<keyword evidence="2 4" id="KW-0238">DNA-binding</keyword>